<accession>A0A430B1Q9</accession>
<protein>
    <submittedName>
        <fullName evidence="2">Uncharacterized protein</fullName>
    </submittedName>
</protein>
<dbReference type="AlphaFoldDB" id="A0A430B1Q9"/>
<proteinExistence type="predicted"/>
<evidence type="ECO:0000313" key="2">
    <source>
        <dbReference type="EMBL" id="RSU14277.1"/>
    </source>
</evidence>
<keyword evidence="1" id="KW-0812">Transmembrane</keyword>
<name>A0A430B1Q9_9ENTE</name>
<organism evidence="2 3">
    <name type="scientific">Vagococcus elongatus</name>
    <dbReference type="NCBI Taxonomy" id="180344"/>
    <lineage>
        <taxon>Bacteria</taxon>
        <taxon>Bacillati</taxon>
        <taxon>Bacillota</taxon>
        <taxon>Bacilli</taxon>
        <taxon>Lactobacillales</taxon>
        <taxon>Enterococcaceae</taxon>
        <taxon>Vagococcus</taxon>
    </lineage>
</organism>
<keyword evidence="1" id="KW-0472">Membrane</keyword>
<dbReference type="EMBL" id="NGKA01000003">
    <property type="protein sequence ID" value="RSU14277.1"/>
    <property type="molecule type" value="Genomic_DNA"/>
</dbReference>
<evidence type="ECO:0000256" key="1">
    <source>
        <dbReference type="SAM" id="Phobius"/>
    </source>
</evidence>
<keyword evidence="1" id="KW-1133">Transmembrane helix</keyword>
<keyword evidence="3" id="KW-1185">Reference proteome</keyword>
<feature type="transmembrane region" description="Helical" evidence="1">
    <location>
        <begin position="47"/>
        <end position="68"/>
    </location>
</feature>
<sequence length="75" mass="8817">MVPKFKTDMNAVCEKPKAMIAISSMFNCFDVSDKSLKRSVRKKCLKVFSILFKVIFFYRKIGVNVFLYPHLKLYN</sequence>
<reference evidence="2 3" key="1">
    <citation type="submission" date="2017-05" db="EMBL/GenBank/DDBJ databases">
        <title>Vagococcus spp. assemblies.</title>
        <authorList>
            <person name="Gulvik C.A."/>
        </authorList>
    </citation>
    <scope>NUCLEOTIDE SEQUENCE [LARGE SCALE GENOMIC DNA]</scope>
    <source>
        <strain evidence="2 3">CCUG 51432</strain>
    </source>
</reference>
<dbReference type="Proteomes" id="UP000287605">
    <property type="component" value="Unassembled WGS sequence"/>
</dbReference>
<comment type="caution">
    <text evidence="2">The sequence shown here is derived from an EMBL/GenBank/DDBJ whole genome shotgun (WGS) entry which is preliminary data.</text>
</comment>
<gene>
    <name evidence="2" type="ORF">CBF29_02960</name>
</gene>
<evidence type="ECO:0000313" key="3">
    <source>
        <dbReference type="Proteomes" id="UP000287605"/>
    </source>
</evidence>